<sequence length="108" mass="12396">MGKGDGCSLAVVSVLVSHPYCIILYHRRTTPTSRRHPERRRRPRKGVLHQRNSPRIREIKVPYAEIRLYEPQPTPAEFYNSAVCRLGKSVTCFQDFLFTAVPKSNASK</sequence>
<evidence type="ECO:0000313" key="2">
    <source>
        <dbReference type="EMBL" id="KAL0123526.1"/>
    </source>
</evidence>
<keyword evidence="3" id="KW-1185">Reference proteome</keyword>
<proteinExistence type="predicted"/>
<protein>
    <submittedName>
        <fullName evidence="2">Uncharacterized protein</fullName>
    </submittedName>
</protein>
<dbReference type="Proteomes" id="UP001430953">
    <property type="component" value="Unassembled WGS sequence"/>
</dbReference>
<evidence type="ECO:0000313" key="3">
    <source>
        <dbReference type="Proteomes" id="UP001430953"/>
    </source>
</evidence>
<accession>A0AAW2GBR5</accession>
<comment type="caution">
    <text evidence="2">The sequence shown here is derived from an EMBL/GenBank/DDBJ whole genome shotgun (WGS) entry which is preliminary data.</text>
</comment>
<name>A0AAW2GBR5_9HYME</name>
<dbReference type="EMBL" id="JADYXP020000005">
    <property type="protein sequence ID" value="KAL0123526.1"/>
    <property type="molecule type" value="Genomic_DNA"/>
</dbReference>
<reference evidence="2 3" key="1">
    <citation type="submission" date="2023-03" db="EMBL/GenBank/DDBJ databases">
        <title>High recombination rates correlate with genetic variation in Cardiocondyla obscurior ants.</title>
        <authorList>
            <person name="Errbii M."/>
        </authorList>
    </citation>
    <scope>NUCLEOTIDE SEQUENCE [LARGE SCALE GENOMIC DNA]</scope>
    <source>
        <strain evidence="2">Alpha-2009</strain>
        <tissue evidence="2">Whole body</tissue>
    </source>
</reference>
<gene>
    <name evidence="2" type="ORF">PUN28_005795</name>
</gene>
<dbReference type="AlphaFoldDB" id="A0AAW2GBR5"/>
<evidence type="ECO:0000256" key="1">
    <source>
        <dbReference type="SAM" id="MobiDB-lite"/>
    </source>
</evidence>
<organism evidence="2 3">
    <name type="scientific">Cardiocondyla obscurior</name>
    <dbReference type="NCBI Taxonomy" id="286306"/>
    <lineage>
        <taxon>Eukaryota</taxon>
        <taxon>Metazoa</taxon>
        <taxon>Ecdysozoa</taxon>
        <taxon>Arthropoda</taxon>
        <taxon>Hexapoda</taxon>
        <taxon>Insecta</taxon>
        <taxon>Pterygota</taxon>
        <taxon>Neoptera</taxon>
        <taxon>Endopterygota</taxon>
        <taxon>Hymenoptera</taxon>
        <taxon>Apocrita</taxon>
        <taxon>Aculeata</taxon>
        <taxon>Formicoidea</taxon>
        <taxon>Formicidae</taxon>
        <taxon>Myrmicinae</taxon>
        <taxon>Cardiocondyla</taxon>
    </lineage>
</organism>
<feature type="region of interest" description="Disordered" evidence="1">
    <location>
        <begin position="30"/>
        <end position="54"/>
    </location>
</feature>